<sequence>MHGPSPSRWTPRRIDAVVTAAAVTIGFADSWVKPYSGLLTGLPTPVIALGSAAVAGVLWWRRRRPGAVTAVVMAAYVVAFTPVTLAIAMFTVGGAYRRRLRALAGFALAGFAVGLIGLRGGLPEAGVREAAYSLAMIIGPLMVGYAVGVRRDLVAAAEEHLTDLRRQQELLAERARADERAGIAREMHDVVGHRVSNIVLAAGALQVGPAADRPEITQTVERIRRDGRQALEELREILDVLDPAGRERPGALEHADTDLHTLVDGARAHGQAAELAVNGHPELLPYPMRRALQRVVQEALTNAAKHAPGAPVRVEVDCRRDGVALRVLNTAPTRPASPDLPSGGRGLAGLAERVGLLGGTLVTGPQDGGYVVEAFLPHHRPPTAHDLSGTP</sequence>
<dbReference type="CDD" id="cd16917">
    <property type="entry name" value="HATPase_UhpB-NarQ-NarX-like"/>
    <property type="match status" value="1"/>
</dbReference>
<evidence type="ECO:0000313" key="12">
    <source>
        <dbReference type="EMBL" id="NGO74584.1"/>
    </source>
</evidence>
<evidence type="ECO:0000256" key="2">
    <source>
        <dbReference type="ARBA" id="ARBA00012438"/>
    </source>
</evidence>
<comment type="caution">
    <text evidence="12">The sequence shown here is derived from an EMBL/GenBank/DDBJ whole genome shotgun (WGS) entry which is preliminary data.</text>
</comment>
<comment type="catalytic activity">
    <reaction evidence="1">
        <text>ATP + protein L-histidine = ADP + protein N-phospho-L-histidine.</text>
        <dbReference type="EC" id="2.7.13.3"/>
    </reaction>
</comment>
<dbReference type="EC" id="2.7.13.3" evidence="2"/>
<feature type="transmembrane region" description="Helical" evidence="9">
    <location>
        <begin position="102"/>
        <end position="118"/>
    </location>
</feature>
<dbReference type="InterPro" id="IPR011712">
    <property type="entry name" value="Sig_transdc_His_kin_sub3_dim/P"/>
</dbReference>
<dbReference type="GO" id="GO:0046983">
    <property type="term" value="F:protein dimerization activity"/>
    <property type="evidence" value="ECO:0007669"/>
    <property type="project" value="InterPro"/>
</dbReference>
<evidence type="ECO:0000256" key="4">
    <source>
        <dbReference type="ARBA" id="ARBA00022679"/>
    </source>
</evidence>
<dbReference type="InterPro" id="IPR050482">
    <property type="entry name" value="Sensor_HK_TwoCompSys"/>
</dbReference>
<feature type="transmembrane region" description="Helical" evidence="9">
    <location>
        <begin position="130"/>
        <end position="148"/>
    </location>
</feature>
<keyword evidence="13" id="KW-1185">Reference proteome</keyword>
<evidence type="ECO:0000259" key="11">
    <source>
        <dbReference type="Pfam" id="PF07730"/>
    </source>
</evidence>
<dbReference type="InterPro" id="IPR003594">
    <property type="entry name" value="HATPase_dom"/>
</dbReference>
<dbReference type="Pfam" id="PF02518">
    <property type="entry name" value="HATPase_c"/>
    <property type="match status" value="1"/>
</dbReference>
<reference evidence="12 13" key="1">
    <citation type="submission" date="2020-02" db="EMBL/GenBank/DDBJ databases">
        <title>Whole-genome analyses of novel actinobacteria.</title>
        <authorList>
            <person name="Sahin N."/>
            <person name="Tokatli A."/>
        </authorList>
    </citation>
    <scope>NUCLEOTIDE SEQUENCE [LARGE SCALE GENOMIC DNA]</scope>
    <source>
        <strain evidence="12 13">YC504</strain>
    </source>
</reference>
<evidence type="ECO:0000256" key="1">
    <source>
        <dbReference type="ARBA" id="ARBA00000085"/>
    </source>
</evidence>
<feature type="domain" description="Signal transduction histidine kinase subgroup 3 dimerisation and phosphoacceptor" evidence="11">
    <location>
        <begin position="179"/>
        <end position="244"/>
    </location>
</feature>
<dbReference type="SUPFAM" id="SSF55874">
    <property type="entry name" value="ATPase domain of HSP90 chaperone/DNA topoisomerase II/histidine kinase"/>
    <property type="match status" value="1"/>
</dbReference>
<gene>
    <name evidence="12" type="ORF">G6045_02625</name>
</gene>
<dbReference type="Gene3D" id="3.30.565.10">
    <property type="entry name" value="Histidine kinase-like ATPase, C-terminal domain"/>
    <property type="match status" value="1"/>
</dbReference>
<proteinExistence type="predicted"/>
<dbReference type="PANTHER" id="PTHR24421">
    <property type="entry name" value="NITRATE/NITRITE SENSOR PROTEIN NARX-RELATED"/>
    <property type="match status" value="1"/>
</dbReference>
<dbReference type="GO" id="GO:0005524">
    <property type="term" value="F:ATP binding"/>
    <property type="evidence" value="ECO:0007669"/>
    <property type="project" value="UniProtKB-KW"/>
</dbReference>
<accession>A0A6G4XCY3</accession>
<feature type="transmembrane region" description="Helical" evidence="9">
    <location>
        <begin position="67"/>
        <end position="90"/>
    </location>
</feature>
<dbReference type="EMBL" id="JAAKZW010000004">
    <property type="protein sequence ID" value="NGO74584.1"/>
    <property type="molecule type" value="Genomic_DNA"/>
</dbReference>
<name>A0A6G4XCY3_9ACTN</name>
<keyword evidence="5" id="KW-0547">Nucleotide-binding</keyword>
<keyword evidence="9" id="KW-1133">Transmembrane helix</keyword>
<evidence type="ECO:0000256" key="5">
    <source>
        <dbReference type="ARBA" id="ARBA00022741"/>
    </source>
</evidence>
<keyword evidence="8" id="KW-0902">Two-component regulatory system</keyword>
<feature type="domain" description="Histidine kinase/HSP90-like ATPase" evidence="10">
    <location>
        <begin position="290"/>
        <end position="378"/>
    </location>
</feature>
<dbReference type="GO" id="GO:0000155">
    <property type="term" value="F:phosphorelay sensor kinase activity"/>
    <property type="evidence" value="ECO:0007669"/>
    <property type="project" value="InterPro"/>
</dbReference>
<dbReference type="Pfam" id="PF07730">
    <property type="entry name" value="HisKA_3"/>
    <property type="match status" value="1"/>
</dbReference>
<keyword evidence="9" id="KW-0812">Transmembrane</keyword>
<keyword evidence="6 12" id="KW-0418">Kinase</keyword>
<keyword evidence="4" id="KW-0808">Transferase</keyword>
<dbReference type="AlphaFoldDB" id="A0A6G4XCY3"/>
<evidence type="ECO:0000256" key="9">
    <source>
        <dbReference type="SAM" id="Phobius"/>
    </source>
</evidence>
<dbReference type="GO" id="GO:0016020">
    <property type="term" value="C:membrane"/>
    <property type="evidence" value="ECO:0007669"/>
    <property type="project" value="InterPro"/>
</dbReference>
<protein>
    <recommendedName>
        <fullName evidence="2">histidine kinase</fullName>
        <ecNumber evidence="2">2.7.13.3</ecNumber>
    </recommendedName>
</protein>
<evidence type="ECO:0000256" key="8">
    <source>
        <dbReference type="ARBA" id="ARBA00023012"/>
    </source>
</evidence>
<dbReference type="Gene3D" id="1.20.5.1930">
    <property type="match status" value="1"/>
</dbReference>
<dbReference type="RefSeq" id="WP_165330101.1">
    <property type="nucleotide sequence ID" value="NZ_JAAKZW010000004.1"/>
</dbReference>
<feature type="transmembrane region" description="Helical" evidence="9">
    <location>
        <begin position="38"/>
        <end position="60"/>
    </location>
</feature>
<keyword evidence="9" id="KW-0472">Membrane</keyword>
<evidence type="ECO:0000313" key="13">
    <source>
        <dbReference type="Proteomes" id="UP000481109"/>
    </source>
</evidence>
<dbReference type="Proteomes" id="UP000481109">
    <property type="component" value="Unassembled WGS sequence"/>
</dbReference>
<evidence type="ECO:0000259" key="10">
    <source>
        <dbReference type="Pfam" id="PF02518"/>
    </source>
</evidence>
<keyword evidence="7" id="KW-0067">ATP-binding</keyword>
<evidence type="ECO:0000256" key="6">
    <source>
        <dbReference type="ARBA" id="ARBA00022777"/>
    </source>
</evidence>
<organism evidence="12 13">
    <name type="scientific">Streptomyces mesophilus</name>
    <dbReference type="NCBI Taxonomy" id="1775132"/>
    <lineage>
        <taxon>Bacteria</taxon>
        <taxon>Bacillati</taxon>
        <taxon>Actinomycetota</taxon>
        <taxon>Actinomycetes</taxon>
        <taxon>Kitasatosporales</taxon>
        <taxon>Streptomycetaceae</taxon>
        <taxon>Streptomyces</taxon>
    </lineage>
</organism>
<dbReference type="PANTHER" id="PTHR24421:SF10">
    <property type="entry name" value="NITRATE_NITRITE SENSOR PROTEIN NARQ"/>
    <property type="match status" value="1"/>
</dbReference>
<evidence type="ECO:0000256" key="3">
    <source>
        <dbReference type="ARBA" id="ARBA00022553"/>
    </source>
</evidence>
<dbReference type="InterPro" id="IPR036890">
    <property type="entry name" value="HATPase_C_sf"/>
</dbReference>
<evidence type="ECO:0000256" key="7">
    <source>
        <dbReference type="ARBA" id="ARBA00022840"/>
    </source>
</evidence>
<keyword evidence="3" id="KW-0597">Phosphoprotein</keyword>